<keyword evidence="5 7" id="KW-1133">Transmembrane helix</keyword>
<feature type="transmembrane region" description="Helical" evidence="7">
    <location>
        <begin position="20"/>
        <end position="40"/>
    </location>
</feature>
<protein>
    <submittedName>
        <fullName evidence="8">Conserved hypothetical integral membrane protein</fullName>
    </submittedName>
</protein>
<keyword evidence="6 7" id="KW-0472">Membrane</keyword>
<reference evidence="9" key="1">
    <citation type="submission" date="2016-10" db="EMBL/GenBank/DDBJ databases">
        <authorList>
            <person name="Varghese N."/>
            <person name="Submissions S."/>
        </authorList>
    </citation>
    <scope>NUCLEOTIDE SEQUENCE [LARGE SCALE GENOMIC DNA]</scope>
    <source>
        <strain evidence="9">CGMCC 1.6981</strain>
    </source>
</reference>
<name>A0A1I7GIV1_9GAMM</name>
<feature type="transmembrane region" description="Helical" evidence="7">
    <location>
        <begin position="104"/>
        <end position="121"/>
    </location>
</feature>
<evidence type="ECO:0000313" key="9">
    <source>
        <dbReference type="Proteomes" id="UP000198693"/>
    </source>
</evidence>
<dbReference type="OrthoDB" id="9805703at2"/>
<comment type="subcellular location">
    <subcellularLocation>
        <location evidence="1">Cell membrane</location>
        <topology evidence="1">Multi-pass membrane protein</topology>
    </subcellularLocation>
</comment>
<dbReference type="EMBL" id="FPBP01000003">
    <property type="protein sequence ID" value="SFU48422.1"/>
    <property type="molecule type" value="Genomic_DNA"/>
</dbReference>
<feature type="transmembrane region" description="Helical" evidence="7">
    <location>
        <begin position="46"/>
        <end position="63"/>
    </location>
</feature>
<proteinExistence type="inferred from homology"/>
<evidence type="ECO:0000256" key="4">
    <source>
        <dbReference type="ARBA" id="ARBA00022692"/>
    </source>
</evidence>
<evidence type="ECO:0000256" key="1">
    <source>
        <dbReference type="ARBA" id="ARBA00004651"/>
    </source>
</evidence>
<dbReference type="STRING" id="463301.SAMN04487955_10343"/>
<feature type="transmembrane region" description="Helical" evidence="7">
    <location>
        <begin position="133"/>
        <end position="152"/>
    </location>
</feature>
<keyword evidence="3" id="KW-1003">Cell membrane</keyword>
<comment type="similarity">
    <text evidence="2">Belongs to the UPF0324 family.</text>
</comment>
<dbReference type="Proteomes" id="UP000198693">
    <property type="component" value="Unassembled WGS sequence"/>
</dbReference>
<evidence type="ECO:0000256" key="7">
    <source>
        <dbReference type="SAM" id="Phobius"/>
    </source>
</evidence>
<feature type="transmembrane region" description="Helical" evidence="7">
    <location>
        <begin position="230"/>
        <end position="247"/>
    </location>
</feature>
<dbReference type="Pfam" id="PF03601">
    <property type="entry name" value="Cons_hypoth698"/>
    <property type="match status" value="1"/>
</dbReference>
<accession>A0A1I7GIV1</accession>
<keyword evidence="9" id="KW-1185">Reference proteome</keyword>
<organism evidence="8 9">
    <name type="scientific">Halomonas korlensis</name>
    <dbReference type="NCBI Taxonomy" id="463301"/>
    <lineage>
        <taxon>Bacteria</taxon>
        <taxon>Pseudomonadati</taxon>
        <taxon>Pseudomonadota</taxon>
        <taxon>Gammaproteobacteria</taxon>
        <taxon>Oceanospirillales</taxon>
        <taxon>Halomonadaceae</taxon>
        <taxon>Halomonas</taxon>
    </lineage>
</organism>
<evidence type="ECO:0000256" key="3">
    <source>
        <dbReference type="ARBA" id="ARBA00022475"/>
    </source>
</evidence>
<evidence type="ECO:0000256" key="6">
    <source>
        <dbReference type="ARBA" id="ARBA00023136"/>
    </source>
</evidence>
<keyword evidence="4 7" id="KW-0812">Transmembrane</keyword>
<dbReference type="RefSeq" id="WP_089793539.1">
    <property type="nucleotide sequence ID" value="NZ_FPBP01000003.1"/>
</dbReference>
<sequence>MNNYKRAALRVSDNQIFTKLRRSFPGVLVCVTIAMAASFLSGHYGGPLMLYALLFGMAFNFLADNERCMPGIELSARKVLRVGVALLGARITFAQVAALGMQTVLMVVATVALTIGFGWLLARRLGLRSDHGLLSGGAVAICGASAALAISSVLPRHPDAERNLILTVVSVTTLSTVAMVVYPLIASALGMSDHIAGVFLGATIHDVAQVVGAGYMISTETGDTSTIVKLLRVALLVPVVLAFGILLGRGGSGTKAPLLPRFLLGFAVLVAANSFGWVPETARNILADLSGALLVTAIAALGIKTSFHRLANVGWKPVMMIVAETLFLALLVLIVLQTDLSA</sequence>
<dbReference type="AlphaFoldDB" id="A0A1I7GIV1"/>
<feature type="transmembrane region" description="Helical" evidence="7">
    <location>
        <begin position="197"/>
        <end position="218"/>
    </location>
</feature>
<feature type="transmembrane region" description="Helical" evidence="7">
    <location>
        <begin position="285"/>
        <end position="303"/>
    </location>
</feature>
<feature type="transmembrane region" description="Helical" evidence="7">
    <location>
        <begin position="315"/>
        <end position="336"/>
    </location>
</feature>
<evidence type="ECO:0000256" key="5">
    <source>
        <dbReference type="ARBA" id="ARBA00022989"/>
    </source>
</evidence>
<gene>
    <name evidence="8" type="ORF">SAMN04487955_10343</name>
</gene>
<dbReference type="GO" id="GO:0005886">
    <property type="term" value="C:plasma membrane"/>
    <property type="evidence" value="ECO:0007669"/>
    <property type="project" value="UniProtKB-SubCell"/>
</dbReference>
<feature type="transmembrane region" description="Helical" evidence="7">
    <location>
        <begin position="164"/>
        <end position="185"/>
    </location>
</feature>
<dbReference type="PANTHER" id="PTHR30106">
    <property type="entry name" value="INNER MEMBRANE PROTEIN YEIH-RELATED"/>
    <property type="match status" value="1"/>
</dbReference>
<evidence type="ECO:0000256" key="2">
    <source>
        <dbReference type="ARBA" id="ARBA00007977"/>
    </source>
</evidence>
<feature type="transmembrane region" description="Helical" evidence="7">
    <location>
        <begin position="259"/>
        <end position="279"/>
    </location>
</feature>
<evidence type="ECO:0000313" key="8">
    <source>
        <dbReference type="EMBL" id="SFU48422.1"/>
    </source>
</evidence>
<dbReference type="PANTHER" id="PTHR30106:SF2">
    <property type="entry name" value="UPF0324 INNER MEMBRANE PROTEIN YEIH"/>
    <property type="match status" value="1"/>
</dbReference>
<dbReference type="InterPro" id="IPR018383">
    <property type="entry name" value="UPF0324_pro"/>
</dbReference>